<evidence type="ECO:0000313" key="2">
    <source>
        <dbReference type="Proteomes" id="UP000218615"/>
    </source>
</evidence>
<evidence type="ECO:0000313" key="1">
    <source>
        <dbReference type="EMBL" id="SNQ59537.1"/>
    </source>
</evidence>
<dbReference type="EMBL" id="FZMP01000026">
    <property type="protein sequence ID" value="SNQ59537.1"/>
    <property type="molecule type" value="Genomic_DNA"/>
</dbReference>
<dbReference type="AlphaFoldDB" id="A0A284VK11"/>
<name>A0A284VK11_9EURY</name>
<accession>A0A284VK11</accession>
<dbReference type="Proteomes" id="UP000218615">
    <property type="component" value="Unassembled WGS sequence"/>
</dbReference>
<sequence length="369" mass="40651">MATDTDKSHTTDAYLKTVVDITHTTDAWKHYTYDKTHKTDAQLGYQGVTVFGTYLKGTGFTDGSTNPIGLEPWIEIMVQIGASPIDVTVTYVDQDGNAPETTTVSTSIPSGSTVGTLIKAALNTGDYALRDITNITIVGGTNGDKFKIRSLAGAWYGKAYPVISATHDSYDVTDLSGNEYSKPAMPALVKNPPAYYPAPGPLMNGIIPFVGRNWDSFISETLSGIEQMTKAFVLVWRPWDSYLIDPTGTQHTGKTFTLQSSLFGNIIAGFLRLPSGTLITDGFRVIFRNSAGFSVWGKCYPTGVYQVLLDLQRYDKSYLTVGTDTLEIYYQYGSFYVDGFVTQMESKDLYFLPNQEAHVIGFKKKRLFA</sequence>
<dbReference type="OrthoDB" id="122819at2157"/>
<protein>
    <submittedName>
        <fullName evidence="1">Uncharacterized protein</fullName>
    </submittedName>
</protein>
<gene>
    <name evidence="1" type="ORF">MNV_1210020</name>
</gene>
<proteinExistence type="predicted"/>
<organism evidence="1 2">
    <name type="scientific">Candidatus Methanoperedens nitratireducens</name>
    <dbReference type="NCBI Taxonomy" id="1392998"/>
    <lineage>
        <taxon>Archaea</taxon>
        <taxon>Methanobacteriati</taxon>
        <taxon>Methanobacteriota</taxon>
        <taxon>Stenosarchaea group</taxon>
        <taxon>Methanomicrobia</taxon>
        <taxon>Methanosarcinales</taxon>
        <taxon>ANME-2 cluster</taxon>
        <taxon>Candidatus Methanoperedentaceae</taxon>
        <taxon>Candidatus Methanoperedens</taxon>
    </lineage>
</organism>
<keyword evidence="2" id="KW-1185">Reference proteome</keyword>
<dbReference type="RefSeq" id="WP_096203896.1">
    <property type="nucleotide sequence ID" value="NZ_FZMP01000026.1"/>
</dbReference>
<reference evidence="2" key="1">
    <citation type="submission" date="2017-06" db="EMBL/GenBank/DDBJ databases">
        <authorList>
            <person name="Cremers G."/>
        </authorList>
    </citation>
    <scope>NUCLEOTIDE SEQUENCE [LARGE SCALE GENOMIC DNA]</scope>
</reference>